<organism evidence="1 2">
    <name type="scientific">Daedalea quercina L-15889</name>
    <dbReference type="NCBI Taxonomy" id="1314783"/>
    <lineage>
        <taxon>Eukaryota</taxon>
        <taxon>Fungi</taxon>
        <taxon>Dikarya</taxon>
        <taxon>Basidiomycota</taxon>
        <taxon>Agaricomycotina</taxon>
        <taxon>Agaricomycetes</taxon>
        <taxon>Polyporales</taxon>
        <taxon>Fomitopsis</taxon>
    </lineage>
</organism>
<dbReference type="EMBL" id="KV429082">
    <property type="protein sequence ID" value="KZT66943.1"/>
    <property type="molecule type" value="Genomic_DNA"/>
</dbReference>
<dbReference type="AlphaFoldDB" id="A0A165NGF8"/>
<protein>
    <submittedName>
        <fullName evidence="1">Uncharacterized protein</fullName>
    </submittedName>
</protein>
<name>A0A165NGF8_9APHY</name>
<evidence type="ECO:0000313" key="1">
    <source>
        <dbReference type="EMBL" id="KZT66943.1"/>
    </source>
</evidence>
<reference evidence="1 2" key="1">
    <citation type="journal article" date="2016" name="Mol. Biol. Evol.">
        <title>Comparative Genomics of Early-Diverging Mushroom-Forming Fungi Provides Insights into the Origins of Lignocellulose Decay Capabilities.</title>
        <authorList>
            <person name="Nagy L.G."/>
            <person name="Riley R."/>
            <person name="Tritt A."/>
            <person name="Adam C."/>
            <person name="Daum C."/>
            <person name="Floudas D."/>
            <person name="Sun H."/>
            <person name="Yadav J.S."/>
            <person name="Pangilinan J."/>
            <person name="Larsson K.H."/>
            <person name="Matsuura K."/>
            <person name="Barry K."/>
            <person name="Labutti K."/>
            <person name="Kuo R."/>
            <person name="Ohm R.A."/>
            <person name="Bhattacharya S.S."/>
            <person name="Shirouzu T."/>
            <person name="Yoshinaga Y."/>
            <person name="Martin F.M."/>
            <person name="Grigoriev I.V."/>
            <person name="Hibbett D.S."/>
        </authorList>
    </citation>
    <scope>NUCLEOTIDE SEQUENCE [LARGE SCALE GENOMIC DNA]</scope>
    <source>
        <strain evidence="1 2">L-15889</strain>
    </source>
</reference>
<sequence length="91" mass="10267">MKPVQARYLLVLVGLATNRHIGIRGRSRGDLQCRKQCKRNPVSNLLVLLQRRCRIETRSTLLVTSVFSPYLPTPSQPSCCSCRGLQYLAPL</sequence>
<proteinExistence type="predicted"/>
<keyword evidence="2" id="KW-1185">Reference proteome</keyword>
<evidence type="ECO:0000313" key="2">
    <source>
        <dbReference type="Proteomes" id="UP000076727"/>
    </source>
</evidence>
<gene>
    <name evidence="1" type="ORF">DAEQUDRAFT_729734</name>
</gene>
<accession>A0A165NGF8</accession>
<dbReference type="Proteomes" id="UP000076727">
    <property type="component" value="Unassembled WGS sequence"/>
</dbReference>